<dbReference type="Gene3D" id="2.70.98.30">
    <property type="entry name" value="Golgi alpha-mannosidase II, domain 4"/>
    <property type="match status" value="1"/>
</dbReference>
<dbReference type="GO" id="GO:0030246">
    <property type="term" value="F:carbohydrate binding"/>
    <property type="evidence" value="ECO:0007669"/>
    <property type="project" value="InterPro"/>
</dbReference>
<proteinExistence type="inferred from homology"/>
<dbReference type="AlphaFoldDB" id="A0A3G5FHH9"/>
<evidence type="ECO:0000259" key="5">
    <source>
        <dbReference type="SMART" id="SM00872"/>
    </source>
</evidence>
<dbReference type="InterPro" id="IPR011330">
    <property type="entry name" value="Glyco_hydro/deAcase_b/a-brl"/>
</dbReference>
<dbReference type="InterPro" id="IPR000602">
    <property type="entry name" value="Glyco_hydro_38_N"/>
</dbReference>
<sequence length="865" mass="100027">MTKVHIINHTHWDREWYFSSMDSLVLSERIFTDVIEELQQQPGVSFVLDGQLSILDEYIRLHPEKMESVKQLIKDRQLFIGPWYTQSDANFVNGEAILRNAMIGIFESKKYREYMHVGYLPDTFGFNAQMPTILNEVGLDNIVTYRGIDLDKQITEPYFKWISLGGEDQVYAINLPQGYGAGMLLEPSQAYVDGRLDPAVDFIKNYSKSDAILVPSGNDQLPIVHNLPNKLEKINELGKYDYIISNYPIFIDEIKKMQLKEYRGEFREPTLARVHKTIGSVRMDIKRAIFDLENKLLYRTEPLLVIAKQINLDISNQLILLAWKKLLEAQAHDSLAGCVSDPVANDIRHRVKEADEICISIENIILKELAELLSLKQTEVLLINPTPKYFKGIKEVKVLSKKANVRFYDNESEVIHTEYIAPRENILEETPGGNRYITEPGYYILTVRLTCELPGLGYKVFSFEEVDDREKMQFLTNTKIKGKEISLEFHDQSVDLHKRDYTIQDFVCLTEEGNAGDTYDFSPLEGSEVFNLRFHKCHCYQGKNDQIMILHGSSQLPATLENRKLKKSDQTFTYQMTLSINEKDQISGTISFLNNVDSHRLRLQLKTLDDIKHAKAGVPYGFINRKNKSVQNWKQAYAEMPVNVEPFEKTISALTPTQEIDVFTTDTKEYEYKDKFLWLTLIATTDSLGKPDLVYRPGRASGDTTKKGHVMMDTPDAQLRKQAITFKFHLNVNEGERSEDNLSNWREQLVQPDISYQRQFLNLFMYRIDNKISTGNIQTTELKRTFSLLEFQKDCHVSSVYPSYYYQNAFVVRFENPTNKKVQLPLESFFKGFSYQCVNALEEKLSFTDNISPYSMLTILVKPLY</sequence>
<dbReference type="SMART" id="SM00872">
    <property type="entry name" value="Alpha-mann_mid"/>
    <property type="match status" value="1"/>
</dbReference>
<dbReference type="PANTHER" id="PTHR46017:SF2">
    <property type="entry name" value="MANNOSYLGLYCERATE HYDROLASE"/>
    <property type="match status" value="1"/>
</dbReference>
<dbReference type="PANTHER" id="PTHR46017">
    <property type="entry name" value="ALPHA-MANNOSIDASE 2C1"/>
    <property type="match status" value="1"/>
</dbReference>
<evidence type="ECO:0000256" key="2">
    <source>
        <dbReference type="ARBA" id="ARBA00022723"/>
    </source>
</evidence>
<dbReference type="GO" id="GO:0006013">
    <property type="term" value="P:mannose metabolic process"/>
    <property type="evidence" value="ECO:0007669"/>
    <property type="project" value="InterPro"/>
</dbReference>
<dbReference type="GO" id="GO:0009313">
    <property type="term" value="P:oligosaccharide catabolic process"/>
    <property type="evidence" value="ECO:0007669"/>
    <property type="project" value="TreeGrafter"/>
</dbReference>
<keyword evidence="3 6" id="KW-0378">Hydrolase</keyword>
<reference evidence="6 7" key="1">
    <citation type="journal article" date="2012" name="Int. J. Syst. Evol. Microbiol.">
        <title>Characterization of Tetragenococcus strains from sugar thick juice reveals a novel species, Tetragenococcus osmophilus sp. nov., and divides Tetragenococcus halophilus into two subspecies, T. halophilus subsp. halophilus subsp. nov. and T. halophilus subsp. flandriensis subsp. nov.</title>
        <authorList>
            <person name="Juste A."/>
            <person name="Van Trappen S."/>
            <person name="Verreth C."/>
            <person name="Cleenwerck I."/>
            <person name="De Vos P."/>
            <person name="Lievens B."/>
            <person name="Willems K.A."/>
        </authorList>
    </citation>
    <scope>NUCLEOTIDE SEQUENCE [LARGE SCALE GENOMIC DNA]</scope>
    <source>
        <strain evidence="6 7">LMG 26042</strain>
    </source>
</reference>
<dbReference type="InterPro" id="IPR028995">
    <property type="entry name" value="Glyco_hydro_57/38_cen_sf"/>
</dbReference>
<dbReference type="SUPFAM" id="SSF88688">
    <property type="entry name" value="Families 57/38 glycoside transferase middle domain"/>
    <property type="match status" value="1"/>
</dbReference>
<dbReference type="Proteomes" id="UP000280475">
    <property type="component" value="Chromosome"/>
</dbReference>
<organism evidence="6 7">
    <name type="scientific">Tetragenococcus halophilus</name>
    <name type="common">Pediococcus halophilus</name>
    <dbReference type="NCBI Taxonomy" id="51669"/>
    <lineage>
        <taxon>Bacteria</taxon>
        <taxon>Bacillati</taxon>
        <taxon>Bacillota</taxon>
        <taxon>Bacilli</taxon>
        <taxon>Lactobacillales</taxon>
        <taxon>Enterococcaceae</taxon>
        <taxon>Tetragenococcus</taxon>
    </lineage>
</organism>
<feature type="domain" description="Glycoside hydrolase family 38 central" evidence="5">
    <location>
        <begin position="273"/>
        <end position="351"/>
    </location>
</feature>
<evidence type="ECO:0000256" key="3">
    <source>
        <dbReference type="ARBA" id="ARBA00022801"/>
    </source>
</evidence>
<dbReference type="InterPro" id="IPR011013">
    <property type="entry name" value="Gal_mutarotase_sf_dom"/>
</dbReference>
<dbReference type="GO" id="GO:0046872">
    <property type="term" value="F:metal ion binding"/>
    <property type="evidence" value="ECO:0007669"/>
    <property type="project" value="UniProtKB-KW"/>
</dbReference>
<evidence type="ECO:0000256" key="4">
    <source>
        <dbReference type="ARBA" id="ARBA00023295"/>
    </source>
</evidence>
<dbReference type="SUPFAM" id="SSF74650">
    <property type="entry name" value="Galactose mutarotase-like"/>
    <property type="match status" value="1"/>
</dbReference>
<dbReference type="CDD" id="cd10815">
    <property type="entry name" value="GH38N_AMII_EcMngB_like"/>
    <property type="match status" value="1"/>
</dbReference>
<dbReference type="Gene3D" id="3.20.110.10">
    <property type="entry name" value="Glycoside hydrolase 38, N terminal domain"/>
    <property type="match status" value="1"/>
</dbReference>
<dbReference type="RefSeq" id="WP_103892537.1">
    <property type="nucleotide sequence ID" value="NZ_BLRM01000036.1"/>
</dbReference>
<gene>
    <name evidence="6" type="ORF">C7H83_04630</name>
</gene>
<dbReference type="GO" id="GO:0004559">
    <property type="term" value="F:alpha-mannosidase activity"/>
    <property type="evidence" value="ECO:0007669"/>
    <property type="project" value="InterPro"/>
</dbReference>
<evidence type="ECO:0000313" key="7">
    <source>
        <dbReference type="Proteomes" id="UP000280475"/>
    </source>
</evidence>
<evidence type="ECO:0000313" key="6">
    <source>
        <dbReference type="EMBL" id="AYW49814.1"/>
    </source>
</evidence>
<name>A0A3G5FHH9_TETHA</name>
<dbReference type="EMBL" id="CP027768">
    <property type="protein sequence ID" value="AYW49814.1"/>
    <property type="molecule type" value="Genomic_DNA"/>
</dbReference>
<protein>
    <submittedName>
        <fullName evidence="6">Glycosyl hydrolase</fullName>
    </submittedName>
</protein>
<dbReference type="InterPro" id="IPR037094">
    <property type="entry name" value="Glyco_hydro_38_cen_sf"/>
</dbReference>
<evidence type="ECO:0000256" key="1">
    <source>
        <dbReference type="ARBA" id="ARBA00009792"/>
    </source>
</evidence>
<comment type="similarity">
    <text evidence="1">Belongs to the glycosyl hydrolase 38 family.</text>
</comment>
<dbReference type="InterPro" id="IPR027291">
    <property type="entry name" value="Glyco_hydro_38_N_sf"/>
</dbReference>
<accession>A0A3G5FHH9</accession>
<keyword evidence="2" id="KW-0479">Metal-binding</keyword>
<dbReference type="Pfam" id="PF01074">
    <property type="entry name" value="Glyco_hydro_38N"/>
    <property type="match status" value="1"/>
</dbReference>
<dbReference type="InterPro" id="IPR015341">
    <property type="entry name" value="Glyco_hydro_38_cen"/>
</dbReference>
<dbReference type="Gene3D" id="1.20.1270.50">
    <property type="entry name" value="Glycoside hydrolase family 38, central domain"/>
    <property type="match status" value="1"/>
</dbReference>
<keyword evidence="4" id="KW-0326">Glycosidase</keyword>
<dbReference type="SUPFAM" id="SSF88713">
    <property type="entry name" value="Glycoside hydrolase/deacetylase"/>
    <property type="match status" value="1"/>
</dbReference>